<keyword evidence="1 2" id="KW-1015">Disulfide bond</keyword>
<dbReference type="Gene3D" id="4.10.400.10">
    <property type="entry name" value="Low-density Lipoprotein Receptor"/>
    <property type="match status" value="1"/>
</dbReference>
<dbReference type="PANTHER" id="PTHR20898">
    <property type="entry name" value="DAEDALUS ON 3-RELATED-RELATED"/>
    <property type="match status" value="1"/>
</dbReference>
<reference evidence="4 5" key="1">
    <citation type="submission" date="2024-05" db="EMBL/GenBank/DDBJ databases">
        <title>Culex pipiens pipiens assembly and annotation.</title>
        <authorList>
            <person name="Alout H."/>
            <person name="Durand T."/>
        </authorList>
    </citation>
    <scope>NUCLEOTIDE SEQUENCE [LARGE SCALE GENOMIC DNA]</scope>
    <source>
        <strain evidence="4">HA-2024</strain>
        <tissue evidence="4">Whole body</tissue>
    </source>
</reference>
<dbReference type="AlphaFoldDB" id="A0ABD1DXR9"/>
<feature type="signal peptide" evidence="3">
    <location>
        <begin position="1"/>
        <end position="16"/>
    </location>
</feature>
<dbReference type="PROSITE" id="PS50068">
    <property type="entry name" value="LDLRA_2"/>
    <property type="match status" value="1"/>
</dbReference>
<gene>
    <name evidence="4" type="ORF">pipiens_005316</name>
</gene>
<proteinExistence type="predicted"/>
<dbReference type="CDD" id="cd00112">
    <property type="entry name" value="LDLa"/>
    <property type="match status" value="1"/>
</dbReference>
<dbReference type="Pfam" id="PF00057">
    <property type="entry name" value="Ldl_recept_a"/>
    <property type="match status" value="1"/>
</dbReference>
<dbReference type="PANTHER" id="PTHR20898:SF0">
    <property type="entry name" value="DAEDALUS ON 3-RELATED"/>
    <property type="match status" value="1"/>
</dbReference>
<dbReference type="SUPFAM" id="SSF57424">
    <property type="entry name" value="LDL receptor-like module"/>
    <property type="match status" value="1"/>
</dbReference>
<evidence type="ECO:0000256" key="2">
    <source>
        <dbReference type="PROSITE-ProRule" id="PRU00124"/>
    </source>
</evidence>
<comment type="caution">
    <text evidence="4">The sequence shown here is derived from an EMBL/GenBank/DDBJ whole genome shotgun (WGS) entry which is preliminary data.</text>
</comment>
<feature type="disulfide bond" evidence="2">
    <location>
        <begin position="188"/>
        <end position="200"/>
    </location>
</feature>
<evidence type="ECO:0000256" key="3">
    <source>
        <dbReference type="SAM" id="SignalP"/>
    </source>
</evidence>
<feature type="non-terminal residue" evidence="4">
    <location>
        <position position="227"/>
    </location>
</feature>
<feature type="chain" id="PRO_5044833900" evidence="3">
    <location>
        <begin position="17"/>
        <end position="227"/>
    </location>
</feature>
<dbReference type="SMART" id="SM00192">
    <property type="entry name" value="LDLa"/>
    <property type="match status" value="1"/>
</dbReference>
<keyword evidence="5" id="KW-1185">Reference proteome</keyword>
<feature type="disulfide bond" evidence="2">
    <location>
        <begin position="195"/>
        <end position="213"/>
    </location>
</feature>
<dbReference type="InterPro" id="IPR023415">
    <property type="entry name" value="LDLR_class-A_CS"/>
</dbReference>
<evidence type="ECO:0000256" key="1">
    <source>
        <dbReference type="ARBA" id="ARBA00023157"/>
    </source>
</evidence>
<protein>
    <submittedName>
        <fullName evidence="4">Uncharacterized protein</fullName>
    </submittedName>
</protein>
<sequence>MLQIALLVVLFPTSQSIVVNRVDCIDQPYHYSQFVRCGFRTLRNQSQLLIGELVLSEPVHQLHGTFNVYTKHQKSRTLLYGTTVELCPLLESSPSSSALDPATALMAAMLMEKINANFPQLVHPCPYEGTVNLTGARVQFGMVPQYVVPGQYVIDMRLFDDGNRTVVNARVVFTLLGGGLLVNGTLQCSERQFRCNDGHCIHVSFICDGDADCADASDEHPRECKIT</sequence>
<dbReference type="InterPro" id="IPR036055">
    <property type="entry name" value="LDL_receptor-like_sf"/>
</dbReference>
<accession>A0ABD1DXR9</accession>
<organism evidence="4 5">
    <name type="scientific">Culex pipiens pipiens</name>
    <name type="common">Northern house mosquito</name>
    <dbReference type="NCBI Taxonomy" id="38569"/>
    <lineage>
        <taxon>Eukaryota</taxon>
        <taxon>Metazoa</taxon>
        <taxon>Ecdysozoa</taxon>
        <taxon>Arthropoda</taxon>
        <taxon>Hexapoda</taxon>
        <taxon>Insecta</taxon>
        <taxon>Pterygota</taxon>
        <taxon>Neoptera</taxon>
        <taxon>Endopterygota</taxon>
        <taxon>Diptera</taxon>
        <taxon>Nematocera</taxon>
        <taxon>Culicoidea</taxon>
        <taxon>Culicidae</taxon>
        <taxon>Culicinae</taxon>
        <taxon>Culicini</taxon>
        <taxon>Culex</taxon>
        <taxon>Culex</taxon>
    </lineage>
</organism>
<dbReference type="EMBL" id="JBEHCU010000304">
    <property type="protein sequence ID" value="KAL1404535.1"/>
    <property type="molecule type" value="Genomic_DNA"/>
</dbReference>
<dbReference type="InterPro" id="IPR010512">
    <property type="entry name" value="DUF1091"/>
</dbReference>
<dbReference type="Proteomes" id="UP001562425">
    <property type="component" value="Unassembled WGS sequence"/>
</dbReference>
<dbReference type="InterPro" id="IPR002172">
    <property type="entry name" value="LDrepeatLR_classA_rpt"/>
</dbReference>
<dbReference type="PROSITE" id="PS01209">
    <property type="entry name" value="LDLRA_1"/>
    <property type="match status" value="1"/>
</dbReference>
<dbReference type="Pfam" id="PF06477">
    <property type="entry name" value="DUF1091"/>
    <property type="match status" value="1"/>
</dbReference>
<keyword evidence="3" id="KW-0732">Signal</keyword>
<name>A0ABD1DXR9_CULPP</name>
<comment type="caution">
    <text evidence="2">Lacks conserved residue(s) required for the propagation of feature annotation.</text>
</comment>
<evidence type="ECO:0000313" key="4">
    <source>
        <dbReference type="EMBL" id="KAL1404535.1"/>
    </source>
</evidence>
<evidence type="ECO:0000313" key="5">
    <source>
        <dbReference type="Proteomes" id="UP001562425"/>
    </source>
</evidence>